<dbReference type="Gramene" id="KCW77129">
    <property type="protein sequence ID" value="KCW77129"/>
    <property type="gene ID" value="EUGRSUZ_D01475"/>
</dbReference>
<dbReference type="InParanoid" id="A0A059CFV6"/>
<evidence type="ECO:0000313" key="2">
    <source>
        <dbReference type="EMBL" id="KCW77129.1"/>
    </source>
</evidence>
<reference evidence="2" key="1">
    <citation type="submission" date="2013-07" db="EMBL/GenBank/DDBJ databases">
        <title>The genome of Eucalyptus grandis.</title>
        <authorList>
            <person name="Schmutz J."/>
            <person name="Hayes R."/>
            <person name="Myburg A."/>
            <person name="Tuskan G."/>
            <person name="Grattapaglia D."/>
            <person name="Rokhsar D.S."/>
        </authorList>
    </citation>
    <scope>NUCLEOTIDE SEQUENCE</scope>
    <source>
        <tissue evidence="2">Leaf extractions</tissue>
    </source>
</reference>
<evidence type="ECO:0000256" key="1">
    <source>
        <dbReference type="SAM" id="MobiDB-lite"/>
    </source>
</evidence>
<name>A0A059CFV6_EUCGR</name>
<accession>A0A059CFV6</accession>
<gene>
    <name evidence="2" type="ORF">EUGRSUZ_D01475</name>
</gene>
<dbReference type="AlphaFoldDB" id="A0A059CFV6"/>
<feature type="compositionally biased region" description="Basic and acidic residues" evidence="1">
    <location>
        <begin position="102"/>
        <end position="111"/>
    </location>
</feature>
<protein>
    <submittedName>
        <fullName evidence="2">Uncharacterized protein</fullName>
    </submittedName>
</protein>
<dbReference type="EMBL" id="KK198756">
    <property type="protein sequence ID" value="KCW77129.1"/>
    <property type="molecule type" value="Genomic_DNA"/>
</dbReference>
<organism evidence="2">
    <name type="scientific">Eucalyptus grandis</name>
    <name type="common">Flooded gum</name>
    <dbReference type="NCBI Taxonomy" id="71139"/>
    <lineage>
        <taxon>Eukaryota</taxon>
        <taxon>Viridiplantae</taxon>
        <taxon>Streptophyta</taxon>
        <taxon>Embryophyta</taxon>
        <taxon>Tracheophyta</taxon>
        <taxon>Spermatophyta</taxon>
        <taxon>Magnoliopsida</taxon>
        <taxon>eudicotyledons</taxon>
        <taxon>Gunneridae</taxon>
        <taxon>Pentapetalae</taxon>
        <taxon>rosids</taxon>
        <taxon>malvids</taxon>
        <taxon>Myrtales</taxon>
        <taxon>Myrtaceae</taxon>
        <taxon>Myrtoideae</taxon>
        <taxon>Eucalypteae</taxon>
        <taxon>Eucalyptus</taxon>
    </lineage>
</organism>
<feature type="region of interest" description="Disordered" evidence="1">
    <location>
        <begin position="98"/>
        <end position="119"/>
    </location>
</feature>
<proteinExistence type="predicted"/>
<sequence>MAVAQLRARSGAAMRCEGGSCHYLPTVRVWHDSVAGRRDGINCFKSAGLGVGHGDGIGVWTAQRQSTSCLGEATAEGDGDSHADFQICAQISTFLPPPSTHSDLDGVEARLGRASGGRQ</sequence>